<evidence type="ECO:0000256" key="4">
    <source>
        <dbReference type="ARBA" id="ARBA00022679"/>
    </source>
</evidence>
<reference evidence="14 15" key="1">
    <citation type="submission" date="2019-04" db="EMBL/GenBank/DDBJ databases">
        <title>Genome sequencing of Clostridium botulinum Groups I-IV and Clostridium butyricum.</title>
        <authorList>
            <person name="Brunt J."/>
            <person name="Van Vliet A.H.M."/>
            <person name="Stringer S.C."/>
            <person name="Carter A.T."/>
            <person name="Peck M.W."/>
        </authorList>
    </citation>
    <scope>NUCLEOTIDE SEQUENCE [LARGE SCALE GENOMIC DNA]</scope>
    <source>
        <strain evidence="12 15">1605</strain>
        <strain evidence="13 14">CB-K-33E</strain>
    </source>
</reference>
<dbReference type="EMBL" id="SWVK01000003">
    <property type="protein sequence ID" value="NFN34198.1"/>
    <property type="molecule type" value="Genomic_DNA"/>
</dbReference>
<dbReference type="RefSeq" id="WP_012450537.1">
    <property type="nucleotide sequence ID" value="NZ_CP010520.1"/>
</dbReference>
<evidence type="ECO:0000313" key="13">
    <source>
        <dbReference type="EMBL" id="NFN34198.1"/>
    </source>
</evidence>
<evidence type="ECO:0000313" key="14">
    <source>
        <dbReference type="Proteomes" id="UP000473681"/>
    </source>
</evidence>
<dbReference type="GO" id="GO:0005507">
    <property type="term" value="F:copper ion binding"/>
    <property type="evidence" value="ECO:0007669"/>
    <property type="project" value="TreeGrafter"/>
</dbReference>
<dbReference type="NCBIfam" id="TIGR00726">
    <property type="entry name" value="peptidoglycan editing factor PgeF"/>
    <property type="match status" value="1"/>
</dbReference>
<sequence>MIIELDNVAKIVFSNAEFNRSFNKNTDEGVKQLESLKCKFNVNEVIYLNQVHSDNIFIYNNNNITNKEGDAIITDNRNVIIGVFTADCVPIILVDPIKKVCAAIHSGWRGTFNSITLKTIEKMKNEFNCNAKNIKVYIGPHIRSCCYEISDELKEKFLKKKKEIKEANLFNKKNLNLEECILNDLSNSGVKEENINTLDLCTYCSEEIKLHSYRKSNGNYGRMFTFIILE</sequence>
<dbReference type="CDD" id="cd16833">
    <property type="entry name" value="YfiH"/>
    <property type="match status" value="1"/>
</dbReference>
<dbReference type="Pfam" id="PF02578">
    <property type="entry name" value="Cu-oxidase_4"/>
    <property type="match status" value="1"/>
</dbReference>
<comment type="function">
    <text evidence="2">Purine nucleoside enzyme that catalyzes the phosphorolysis of adenosine and inosine nucleosides, yielding D-ribose 1-phosphate and the respective free bases, adenine and hypoxanthine. Also catalyzes the phosphorolysis of S-methyl-5'-thioadenosine into adenine and S-methyl-5-thio-alpha-D-ribose 1-phosphate. Also has adenosine deaminase activity.</text>
</comment>
<dbReference type="OrthoDB" id="4279at2"/>
<evidence type="ECO:0000256" key="7">
    <source>
        <dbReference type="ARBA" id="ARBA00022833"/>
    </source>
</evidence>
<dbReference type="Gene3D" id="3.60.140.10">
    <property type="entry name" value="CNF1/YfiH-like putative cysteine hydrolases"/>
    <property type="match status" value="1"/>
</dbReference>
<proteinExistence type="inferred from homology"/>
<comment type="catalytic activity">
    <reaction evidence="10">
        <text>S-methyl-5'-thioadenosine + phosphate = 5-(methylsulfanyl)-alpha-D-ribose 1-phosphate + adenine</text>
        <dbReference type="Rhea" id="RHEA:11852"/>
        <dbReference type="ChEBI" id="CHEBI:16708"/>
        <dbReference type="ChEBI" id="CHEBI:17509"/>
        <dbReference type="ChEBI" id="CHEBI:43474"/>
        <dbReference type="ChEBI" id="CHEBI:58533"/>
        <dbReference type="EC" id="2.4.2.28"/>
    </reaction>
    <physiologicalReaction direction="left-to-right" evidence="10">
        <dbReference type="Rhea" id="RHEA:11853"/>
    </physiologicalReaction>
</comment>
<dbReference type="InterPro" id="IPR038371">
    <property type="entry name" value="Cu_polyphenol_OxRdtase_sf"/>
</dbReference>
<dbReference type="InterPro" id="IPR003730">
    <property type="entry name" value="Cu_polyphenol_OxRdtase"/>
</dbReference>
<dbReference type="Proteomes" id="UP000476820">
    <property type="component" value="Unassembled WGS sequence"/>
</dbReference>
<dbReference type="GO" id="GO:0016787">
    <property type="term" value="F:hydrolase activity"/>
    <property type="evidence" value="ECO:0007669"/>
    <property type="project" value="UniProtKB-KW"/>
</dbReference>
<keyword evidence="7" id="KW-0862">Zinc</keyword>
<accession>A0A0M1LW98</accession>
<gene>
    <name evidence="12" type="primary">pgeF</name>
    <name evidence="12" type="ORF">FC774_00490</name>
    <name evidence="13" type="ORF">FDB51_03440</name>
</gene>
<evidence type="ECO:0000256" key="1">
    <source>
        <dbReference type="ARBA" id="ARBA00000553"/>
    </source>
</evidence>
<evidence type="ECO:0000256" key="9">
    <source>
        <dbReference type="ARBA" id="ARBA00048968"/>
    </source>
</evidence>
<keyword evidence="5" id="KW-0479">Metal-binding</keyword>
<dbReference type="InterPro" id="IPR011324">
    <property type="entry name" value="Cytotoxic_necrot_fac-like_cat"/>
</dbReference>
<dbReference type="EMBL" id="SWOV01000001">
    <property type="protein sequence ID" value="NFF86389.1"/>
    <property type="molecule type" value="Genomic_DNA"/>
</dbReference>
<evidence type="ECO:0000256" key="6">
    <source>
        <dbReference type="ARBA" id="ARBA00022801"/>
    </source>
</evidence>
<keyword evidence="4" id="KW-0808">Transferase</keyword>
<name>A0A0M1LW98_CLOBO</name>
<evidence type="ECO:0000313" key="15">
    <source>
        <dbReference type="Proteomes" id="UP000476820"/>
    </source>
</evidence>
<dbReference type="GO" id="GO:0017061">
    <property type="term" value="F:S-methyl-5-thioadenosine phosphorylase activity"/>
    <property type="evidence" value="ECO:0007669"/>
    <property type="project" value="UniProtKB-EC"/>
</dbReference>
<evidence type="ECO:0000256" key="2">
    <source>
        <dbReference type="ARBA" id="ARBA00003215"/>
    </source>
</evidence>
<evidence type="ECO:0000256" key="11">
    <source>
        <dbReference type="RuleBase" id="RU361274"/>
    </source>
</evidence>
<comment type="similarity">
    <text evidence="3 11">Belongs to the purine nucleoside phosphorylase YfiH/LACC1 family.</text>
</comment>
<dbReference type="PANTHER" id="PTHR30616:SF2">
    <property type="entry name" value="PURINE NUCLEOSIDE PHOSPHORYLASE LACC1"/>
    <property type="match status" value="1"/>
</dbReference>
<dbReference type="SUPFAM" id="SSF64438">
    <property type="entry name" value="CNF1/YfiH-like putative cysteine hydrolases"/>
    <property type="match status" value="1"/>
</dbReference>
<dbReference type="Proteomes" id="UP000473681">
    <property type="component" value="Unassembled WGS sequence"/>
</dbReference>
<organism evidence="12 15">
    <name type="scientific">Clostridium botulinum</name>
    <dbReference type="NCBI Taxonomy" id="1491"/>
    <lineage>
        <taxon>Bacteria</taxon>
        <taxon>Bacillati</taxon>
        <taxon>Bacillota</taxon>
        <taxon>Clostridia</taxon>
        <taxon>Eubacteriales</taxon>
        <taxon>Clostridiaceae</taxon>
        <taxon>Clostridium</taxon>
    </lineage>
</organism>
<evidence type="ECO:0000256" key="8">
    <source>
        <dbReference type="ARBA" id="ARBA00047989"/>
    </source>
</evidence>
<comment type="catalytic activity">
    <reaction evidence="9">
        <text>adenosine + phosphate = alpha-D-ribose 1-phosphate + adenine</text>
        <dbReference type="Rhea" id="RHEA:27642"/>
        <dbReference type="ChEBI" id="CHEBI:16335"/>
        <dbReference type="ChEBI" id="CHEBI:16708"/>
        <dbReference type="ChEBI" id="CHEBI:43474"/>
        <dbReference type="ChEBI" id="CHEBI:57720"/>
        <dbReference type="EC" id="2.4.2.1"/>
    </reaction>
    <physiologicalReaction direction="left-to-right" evidence="9">
        <dbReference type="Rhea" id="RHEA:27643"/>
    </physiologicalReaction>
</comment>
<evidence type="ECO:0000256" key="3">
    <source>
        <dbReference type="ARBA" id="ARBA00007353"/>
    </source>
</evidence>
<comment type="catalytic activity">
    <reaction evidence="1">
        <text>inosine + phosphate = alpha-D-ribose 1-phosphate + hypoxanthine</text>
        <dbReference type="Rhea" id="RHEA:27646"/>
        <dbReference type="ChEBI" id="CHEBI:17368"/>
        <dbReference type="ChEBI" id="CHEBI:17596"/>
        <dbReference type="ChEBI" id="CHEBI:43474"/>
        <dbReference type="ChEBI" id="CHEBI:57720"/>
        <dbReference type="EC" id="2.4.2.1"/>
    </reaction>
    <physiologicalReaction direction="left-to-right" evidence="1">
        <dbReference type="Rhea" id="RHEA:27647"/>
    </physiologicalReaction>
</comment>
<evidence type="ECO:0000256" key="5">
    <source>
        <dbReference type="ARBA" id="ARBA00022723"/>
    </source>
</evidence>
<protein>
    <recommendedName>
        <fullName evidence="11">Purine nucleoside phosphorylase</fullName>
    </recommendedName>
</protein>
<evidence type="ECO:0000313" key="12">
    <source>
        <dbReference type="EMBL" id="NFF86389.1"/>
    </source>
</evidence>
<keyword evidence="6" id="KW-0378">Hydrolase</keyword>
<evidence type="ECO:0000256" key="10">
    <source>
        <dbReference type="ARBA" id="ARBA00049893"/>
    </source>
</evidence>
<comment type="caution">
    <text evidence="12">The sequence shown here is derived from an EMBL/GenBank/DDBJ whole genome shotgun (WGS) entry which is preliminary data.</text>
</comment>
<comment type="catalytic activity">
    <reaction evidence="8">
        <text>adenosine + H2O + H(+) = inosine + NH4(+)</text>
        <dbReference type="Rhea" id="RHEA:24408"/>
        <dbReference type="ChEBI" id="CHEBI:15377"/>
        <dbReference type="ChEBI" id="CHEBI:15378"/>
        <dbReference type="ChEBI" id="CHEBI:16335"/>
        <dbReference type="ChEBI" id="CHEBI:17596"/>
        <dbReference type="ChEBI" id="CHEBI:28938"/>
        <dbReference type="EC" id="3.5.4.4"/>
    </reaction>
    <physiologicalReaction direction="left-to-right" evidence="8">
        <dbReference type="Rhea" id="RHEA:24409"/>
    </physiologicalReaction>
</comment>
<dbReference type="AlphaFoldDB" id="A0A0M1LW98"/>
<dbReference type="PANTHER" id="PTHR30616">
    <property type="entry name" value="UNCHARACTERIZED PROTEIN YFIH"/>
    <property type="match status" value="1"/>
</dbReference>